<dbReference type="OrthoDB" id="4365070at2759"/>
<evidence type="ECO:0000259" key="2">
    <source>
        <dbReference type="PROSITE" id="PS50013"/>
    </source>
</evidence>
<dbReference type="InterPro" id="IPR023780">
    <property type="entry name" value="Chromo_domain"/>
</dbReference>
<dbReference type="AlphaFoldDB" id="B8MFT8"/>
<proteinExistence type="predicted"/>
<dbReference type="PROSITE" id="PS50013">
    <property type="entry name" value="CHROMO_2"/>
    <property type="match status" value="1"/>
</dbReference>
<organism evidence="3 4">
    <name type="scientific">Talaromyces stipitatus (strain ATCC 10500 / CBS 375.48 / QM 6759 / NRRL 1006)</name>
    <name type="common">Penicillium stipitatum</name>
    <dbReference type="NCBI Taxonomy" id="441959"/>
    <lineage>
        <taxon>Eukaryota</taxon>
        <taxon>Fungi</taxon>
        <taxon>Dikarya</taxon>
        <taxon>Ascomycota</taxon>
        <taxon>Pezizomycotina</taxon>
        <taxon>Eurotiomycetes</taxon>
        <taxon>Eurotiomycetidae</taxon>
        <taxon>Eurotiales</taxon>
        <taxon>Trichocomaceae</taxon>
        <taxon>Talaromyces</taxon>
        <taxon>Talaromyces sect. Talaromyces</taxon>
    </lineage>
</organism>
<sequence length="92" mass="11182">MLFKRGDLVKLSSKNLWLKNKKFLEKYHTREDGKFMPLPNLEDDEEWEVEEIKDKMMINNQPHYLVKWTGWPAKYNQWVPKIDMGNAQETIR</sequence>
<dbReference type="InterPro" id="IPR016197">
    <property type="entry name" value="Chromo-like_dom_sf"/>
</dbReference>
<dbReference type="HOGENOM" id="CLU_2414792_0_0_1"/>
<dbReference type="RefSeq" id="XP_002483039.1">
    <property type="nucleotide sequence ID" value="XM_002482994.1"/>
</dbReference>
<keyword evidence="4" id="KW-1185">Reference proteome</keyword>
<dbReference type="Proteomes" id="UP000001745">
    <property type="component" value="Unassembled WGS sequence"/>
</dbReference>
<evidence type="ECO:0000256" key="1">
    <source>
        <dbReference type="ARBA" id="ARBA00011353"/>
    </source>
</evidence>
<dbReference type="InterPro" id="IPR000953">
    <property type="entry name" value="Chromo/chromo_shadow_dom"/>
</dbReference>
<dbReference type="Pfam" id="PF00385">
    <property type="entry name" value="Chromo"/>
    <property type="match status" value="1"/>
</dbReference>
<dbReference type="SMART" id="SM00298">
    <property type="entry name" value="CHROMO"/>
    <property type="match status" value="1"/>
</dbReference>
<dbReference type="EMBL" id="EQ962656">
    <property type="protein sequence ID" value="EED15805.1"/>
    <property type="molecule type" value="Genomic_DNA"/>
</dbReference>
<dbReference type="GO" id="GO:0006338">
    <property type="term" value="P:chromatin remodeling"/>
    <property type="evidence" value="ECO:0007669"/>
    <property type="project" value="UniProtKB-ARBA"/>
</dbReference>
<name>B8MFT8_TALSN</name>
<evidence type="ECO:0000313" key="4">
    <source>
        <dbReference type="Proteomes" id="UP000001745"/>
    </source>
</evidence>
<dbReference type="InParanoid" id="B8MFT8"/>
<dbReference type="VEuPathDB" id="FungiDB:TSTA_009270"/>
<protein>
    <recommendedName>
        <fullName evidence="2">Chromo domain-containing protein</fullName>
    </recommendedName>
</protein>
<comment type="subunit">
    <text evidence="1">Component of the NuA4 histone acetyltransferase complex.</text>
</comment>
<reference evidence="4" key="1">
    <citation type="journal article" date="2015" name="Genome Announc.">
        <title>Genome sequence of the AIDS-associated pathogen Penicillium marneffei (ATCC18224) and its near taxonomic relative Talaromyces stipitatus (ATCC10500).</title>
        <authorList>
            <person name="Nierman W.C."/>
            <person name="Fedorova-Abrams N.D."/>
            <person name="Andrianopoulos A."/>
        </authorList>
    </citation>
    <scope>NUCLEOTIDE SEQUENCE [LARGE SCALE GENOMIC DNA]</scope>
    <source>
        <strain evidence="4">ATCC 10500 / CBS 375.48 / QM 6759 / NRRL 1006</strain>
    </source>
</reference>
<dbReference type="SUPFAM" id="SSF54160">
    <property type="entry name" value="Chromo domain-like"/>
    <property type="match status" value="1"/>
</dbReference>
<accession>B8MFT8</accession>
<dbReference type="GeneID" id="8100788"/>
<dbReference type="Gene3D" id="2.40.50.40">
    <property type="match status" value="1"/>
</dbReference>
<gene>
    <name evidence="3" type="ORF">TSTA_009270</name>
</gene>
<evidence type="ECO:0000313" key="3">
    <source>
        <dbReference type="EMBL" id="EED15805.1"/>
    </source>
</evidence>
<feature type="domain" description="Chromo" evidence="2">
    <location>
        <begin position="47"/>
        <end position="92"/>
    </location>
</feature>